<dbReference type="Gene3D" id="3.40.50.2300">
    <property type="match status" value="1"/>
</dbReference>
<evidence type="ECO:0000259" key="2">
    <source>
        <dbReference type="PROSITE" id="PS50110"/>
    </source>
</evidence>
<organism evidence="5 6">
    <name type="scientific">Geotalea daltonii (strain DSM 22248 / JCM 15807 / FRC-32)</name>
    <name type="common">Geobacter daltonii</name>
    <dbReference type="NCBI Taxonomy" id="316067"/>
    <lineage>
        <taxon>Bacteria</taxon>
        <taxon>Pseudomonadati</taxon>
        <taxon>Thermodesulfobacteriota</taxon>
        <taxon>Desulfuromonadia</taxon>
        <taxon>Geobacterales</taxon>
        <taxon>Geobacteraceae</taxon>
        <taxon>Geotalea</taxon>
    </lineage>
</organism>
<dbReference type="FunFam" id="3.30.70.270:FF:000001">
    <property type="entry name" value="Diguanylate cyclase domain protein"/>
    <property type="match status" value="1"/>
</dbReference>
<dbReference type="PROSITE" id="PS50110">
    <property type="entry name" value="RESPONSE_REGULATORY"/>
    <property type="match status" value="1"/>
</dbReference>
<feature type="modified residue" description="4-aspartylphosphate" evidence="1">
    <location>
        <position position="65"/>
    </location>
</feature>
<dbReference type="Pfam" id="PF00072">
    <property type="entry name" value="Response_reg"/>
    <property type="match status" value="1"/>
</dbReference>
<dbReference type="CDD" id="cd00156">
    <property type="entry name" value="REC"/>
    <property type="match status" value="1"/>
</dbReference>
<dbReference type="CDD" id="cd01949">
    <property type="entry name" value="GGDEF"/>
    <property type="match status" value="1"/>
</dbReference>
<dbReference type="InterPro" id="IPR043128">
    <property type="entry name" value="Rev_trsase/Diguanyl_cyclase"/>
</dbReference>
<dbReference type="AlphaFoldDB" id="B9M7X0"/>
<evidence type="ECO:0000313" key="6">
    <source>
        <dbReference type="Proteomes" id="UP000007721"/>
    </source>
</evidence>
<dbReference type="Gene3D" id="3.30.70.270">
    <property type="match status" value="1"/>
</dbReference>
<dbReference type="KEGG" id="geo:Geob_0051"/>
<dbReference type="NCBIfam" id="TIGR00229">
    <property type="entry name" value="sensory_box"/>
    <property type="match status" value="1"/>
</dbReference>
<dbReference type="GO" id="GO:0003824">
    <property type="term" value="F:catalytic activity"/>
    <property type="evidence" value="ECO:0007669"/>
    <property type="project" value="UniProtKB-ARBA"/>
</dbReference>
<dbReference type="PROSITE" id="PS50112">
    <property type="entry name" value="PAS"/>
    <property type="match status" value="1"/>
</dbReference>
<dbReference type="SMART" id="SM00267">
    <property type="entry name" value="GGDEF"/>
    <property type="match status" value="1"/>
</dbReference>
<feature type="domain" description="Response regulatory" evidence="2">
    <location>
        <begin position="16"/>
        <end position="130"/>
    </location>
</feature>
<sequence>MVDEMGAVDGKADGARILYMEDDAGLARLLQRTLQRLGHVIDLAENGELGLAMSEKVEYDVILVDYNMPLCGGIDVLRILTAREKHPPVIMVTGSGNEKVAVEALKLGATDYIVKDVEMGYLELLPLVIDQVLQKQQLVAERQQMLTAIHESEWRYRKLVELSPDGIVICSAGKFVFINPAGVSLLGAPEAKDLLGMAMLDFVHPDFKEIFKAQLRQMEDSGYNVPWIEERFIRFDMADIDVEVSGVPFTFNGEPAVQIIFRDITERTLAKRRLEQLAHYDMLTSLPNRTLFFDRFNTNLEQGKRYGIAFALLFLDLDRFKQINDQDGHDVGDLLLQKVAERLKGCLRKSDTVARMGGDEFAVVLSRISERKDAATVAKKIIGELSVPFQLKGKEGSIGVSIGISIFPDDGTDLESLLKHADTAMYRAKQGGSRFEFYQAGEGNLT</sequence>
<dbReference type="OrthoDB" id="9813903at2"/>
<dbReference type="Pfam" id="PF00990">
    <property type="entry name" value="GGDEF"/>
    <property type="match status" value="1"/>
</dbReference>
<dbReference type="eggNOG" id="COG2199">
    <property type="taxonomic scope" value="Bacteria"/>
</dbReference>
<dbReference type="Gene3D" id="3.30.450.20">
    <property type="entry name" value="PAS domain"/>
    <property type="match status" value="1"/>
</dbReference>
<dbReference type="SMART" id="SM00091">
    <property type="entry name" value="PAS"/>
    <property type="match status" value="1"/>
</dbReference>
<keyword evidence="6" id="KW-1185">Reference proteome</keyword>
<evidence type="ECO:0000259" key="3">
    <source>
        <dbReference type="PROSITE" id="PS50112"/>
    </source>
</evidence>
<evidence type="ECO:0000259" key="4">
    <source>
        <dbReference type="PROSITE" id="PS50887"/>
    </source>
</evidence>
<dbReference type="Proteomes" id="UP000007721">
    <property type="component" value="Chromosome"/>
</dbReference>
<dbReference type="SUPFAM" id="SSF52172">
    <property type="entry name" value="CheY-like"/>
    <property type="match status" value="1"/>
</dbReference>
<feature type="domain" description="GGDEF" evidence="4">
    <location>
        <begin position="308"/>
        <end position="440"/>
    </location>
</feature>
<dbReference type="SUPFAM" id="SSF55073">
    <property type="entry name" value="Nucleotide cyclase"/>
    <property type="match status" value="1"/>
</dbReference>
<dbReference type="PROSITE" id="PS50887">
    <property type="entry name" value="GGDEF"/>
    <property type="match status" value="1"/>
</dbReference>
<dbReference type="PANTHER" id="PTHR46663:SF3">
    <property type="entry name" value="SLL0267 PROTEIN"/>
    <property type="match status" value="1"/>
</dbReference>
<keyword evidence="1" id="KW-0597">Phosphoprotein</keyword>
<dbReference type="SMART" id="SM00448">
    <property type="entry name" value="REC"/>
    <property type="match status" value="1"/>
</dbReference>
<dbReference type="Pfam" id="PF13426">
    <property type="entry name" value="PAS_9"/>
    <property type="match status" value="1"/>
</dbReference>
<dbReference type="HOGENOM" id="CLU_000445_11_28_7"/>
<dbReference type="SUPFAM" id="SSF55785">
    <property type="entry name" value="PYP-like sensor domain (PAS domain)"/>
    <property type="match status" value="1"/>
</dbReference>
<accession>B9M7X0</accession>
<dbReference type="InterPro" id="IPR011006">
    <property type="entry name" value="CheY-like_superfamily"/>
</dbReference>
<dbReference type="RefSeq" id="WP_012645157.1">
    <property type="nucleotide sequence ID" value="NC_011979.1"/>
</dbReference>
<evidence type="ECO:0000256" key="1">
    <source>
        <dbReference type="PROSITE-ProRule" id="PRU00169"/>
    </source>
</evidence>
<dbReference type="EMBL" id="CP001390">
    <property type="protein sequence ID" value="ACM18428.1"/>
    <property type="molecule type" value="Genomic_DNA"/>
</dbReference>
<dbReference type="STRING" id="316067.Geob_0051"/>
<feature type="domain" description="PAS" evidence="3">
    <location>
        <begin position="152"/>
        <end position="222"/>
    </location>
</feature>
<dbReference type="InterPro" id="IPR001789">
    <property type="entry name" value="Sig_transdc_resp-reg_receiver"/>
</dbReference>
<gene>
    <name evidence="5" type="ordered locus">Geob_0051</name>
</gene>
<name>B9M7X0_GEODF</name>
<dbReference type="InterPro" id="IPR035965">
    <property type="entry name" value="PAS-like_dom_sf"/>
</dbReference>
<dbReference type="InterPro" id="IPR029787">
    <property type="entry name" value="Nucleotide_cyclase"/>
</dbReference>
<dbReference type="CDD" id="cd00130">
    <property type="entry name" value="PAS"/>
    <property type="match status" value="1"/>
</dbReference>
<dbReference type="GO" id="GO:0000160">
    <property type="term" value="P:phosphorelay signal transduction system"/>
    <property type="evidence" value="ECO:0007669"/>
    <property type="project" value="InterPro"/>
</dbReference>
<protein>
    <submittedName>
        <fullName evidence="5">Response receiver sensor diguanylate cyclase, PAS domain-containing</fullName>
    </submittedName>
</protein>
<reference evidence="5 6" key="1">
    <citation type="submission" date="2009-01" db="EMBL/GenBank/DDBJ databases">
        <title>Complete sequence of Geobacter sp. FRC-32.</title>
        <authorList>
            <consortium name="US DOE Joint Genome Institute"/>
            <person name="Lucas S."/>
            <person name="Copeland A."/>
            <person name="Lapidus A."/>
            <person name="Glavina del Rio T."/>
            <person name="Dalin E."/>
            <person name="Tice H."/>
            <person name="Bruce D."/>
            <person name="Goodwin L."/>
            <person name="Pitluck S."/>
            <person name="Saunders E."/>
            <person name="Brettin T."/>
            <person name="Detter J.C."/>
            <person name="Han C."/>
            <person name="Larimer F."/>
            <person name="Land M."/>
            <person name="Hauser L."/>
            <person name="Kyrpides N."/>
            <person name="Ovchinnikova G."/>
            <person name="Kostka J."/>
            <person name="Richardson P."/>
        </authorList>
    </citation>
    <scope>NUCLEOTIDE SEQUENCE [LARGE SCALE GENOMIC DNA]</scope>
    <source>
        <strain evidence="6">DSM 22248 / JCM 15807 / FRC-32</strain>
    </source>
</reference>
<dbReference type="InterPro" id="IPR052163">
    <property type="entry name" value="DGC-Regulatory_Protein"/>
</dbReference>
<proteinExistence type="predicted"/>
<dbReference type="InterPro" id="IPR000160">
    <property type="entry name" value="GGDEF_dom"/>
</dbReference>
<dbReference type="PANTHER" id="PTHR46663">
    <property type="entry name" value="DIGUANYLATE CYCLASE DGCT-RELATED"/>
    <property type="match status" value="1"/>
</dbReference>
<dbReference type="InterPro" id="IPR000014">
    <property type="entry name" value="PAS"/>
</dbReference>
<evidence type="ECO:0000313" key="5">
    <source>
        <dbReference type="EMBL" id="ACM18428.1"/>
    </source>
</evidence>
<dbReference type="NCBIfam" id="TIGR00254">
    <property type="entry name" value="GGDEF"/>
    <property type="match status" value="1"/>
</dbReference>